<sequence length="305" mass="35685">MTVAHIIQKFKTHGTVANLPGCRRKRRIDDKLRRRIVGTVSKEPRTTSKDIKGELLDQGTSVSDRTIRRCLSQSGLHGRRTRRTPLLKGNHKKARLEFAKMHVDKPQSFWENVLWTDETKLELFGKAHQLYVRRLKNEAYNQKNTLPTVKHGGGSVLFWCSFAASGKGGFEVVQGQMKSQDYQGILNRNVLPSVRKLGLSRRSWVFQQNNDPKHTAKNTQEWLREKRWTILKWPSMSPDLNPIEHLWKELKHAIWRRHPSNLRQLEQFAHEEWAKIPVDRCRRLIDKFRNRLIAVIASKGYATKY</sequence>
<dbReference type="InterPro" id="IPR002492">
    <property type="entry name" value="Transposase_Tc1-like"/>
</dbReference>
<name>A0A3P9HS77_ORYLA</name>
<dbReference type="InterPro" id="IPR036397">
    <property type="entry name" value="RNaseH_sf"/>
</dbReference>
<evidence type="ECO:0000259" key="2">
    <source>
        <dbReference type="Pfam" id="PF13358"/>
    </source>
</evidence>
<dbReference type="Pfam" id="PF13358">
    <property type="entry name" value="DDE_3"/>
    <property type="match status" value="1"/>
</dbReference>
<reference evidence="3" key="4">
    <citation type="submission" date="2025-09" db="UniProtKB">
        <authorList>
            <consortium name="Ensembl"/>
        </authorList>
    </citation>
    <scope>IDENTIFICATION</scope>
    <source>
        <strain evidence="3">HSOK</strain>
    </source>
</reference>
<dbReference type="Proteomes" id="UP000265200">
    <property type="component" value="Chromosome 10"/>
</dbReference>
<dbReference type="PANTHER" id="PTHR23022">
    <property type="entry name" value="TRANSPOSABLE ELEMENT-RELATED"/>
    <property type="match status" value="1"/>
</dbReference>
<feature type="domain" description="Transposase Tc1-like" evidence="1">
    <location>
        <begin position="33"/>
        <end position="104"/>
    </location>
</feature>
<evidence type="ECO:0000259" key="1">
    <source>
        <dbReference type="Pfam" id="PF01498"/>
    </source>
</evidence>
<dbReference type="InterPro" id="IPR052338">
    <property type="entry name" value="Transposase_5"/>
</dbReference>
<dbReference type="Ensembl" id="ENSORLT00015031848.1">
    <property type="protein sequence ID" value="ENSORLP00015010606.1"/>
    <property type="gene ID" value="ENSORLG00015011416.1"/>
</dbReference>
<feature type="domain" description="Tc1-like transposase DDE" evidence="2">
    <location>
        <begin position="114"/>
        <end position="265"/>
    </location>
</feature>
<dbReference type="GO" id="GO:0003677">
    <property type="term" value="F:DNA binding"/>
    <property type="evidence" value="ECO:0007669"/>
    <property type="project" value="InterPro"/>
</dbReference>
<reference evidence="3 4" key="2">
    <citation type="submission" date="2017-04" db="EMBL/GenBank/DDBJ databases">
        <title>CpG methylation of centromeres and impact of large insertions on vertebrate speciation.</title>
        <authorList>
            <person name="Ichikawa K."/>
            <person name="Yoshimura J."/>
            <person name="Morishita S."/>
        </authorList>
    </citation>
    <scope>NUCLEOTIDE SEQUENCE</scope>
    <source>
        <strain evidence="3 4">HSOK</strain>
    </source>
</reference>
<organism evidence="3 4">
    <name type="scientific">Oryzias latipes</name>
    <name type="common">Japanese rice fish</name>
    <name type="synonym">Japanese killifish</name>
    <dbReference type="NCBI Taxonomy" id="8090"/>
    <lineage>
        <taxon>Eukaryota</taxon>
        <taxon>Metazoa</taxon>
        <taxon>Chordata</taxon>
        <taxon>Craniata</taxon>
        <taxon>Vertebrata</taxon>
        <taxon>Euteleostomi</taxon>
        <taxon>Actinopterygii</taxon>
        <taxon>Neopterygii</taxon>
        <taxon>Teleostei</taxon>
        <taxon>Neoteleostei</taxon>
        <taxon>Acanthomorphata</taxon>
        <taxon>Ovalentaria</taxon>
        <taxon>Atherinomorphae</taxon>
        <taxon>Beloniformes</taxon>
        <taxon>Adrianichthyidae</taxon>
        <taxon>Oryziinae</taxon>
        <taxon>Oryzias</taxon>
    </lineage>
</organism>
<evidence type="ECO:0000313" key="4">
    <source>
        <dbReference type="Proteomes" id="UP000265200"/>
    </source>
</evidence>
<evidence type="ECO:0000313" key="3">
    <source>
        <dbReference type="Ensembl" id="ENSORLP00015010606.1"/>
    </source>
</evidence>
<proteinExistence type="predicted"/>
<dbReference type="AlphaFoldDB" id="A0A3P9HS77"/>
<dbReference type="InterPro" id="IPR038717">
    <property type="entry name" value="Tc1-like_DDE_dom"/>
</dbReference>
<dbReference type="Gene3D" id="3.30.420.10">
    <property type="entry name" value="Ribonuclease H-like superfamily/Ribonuclease H"/>
    <property type="match status" value="1"/>
</dbReference>
<dbReference type="PANTHER" id="PTHR23022:SF135">
    <property type="entry name" value="SI:DKEY-77F5.3"/>
    <property type="match status" value="1"/>
</dbReference>
<dbReference type="GO" id="GO:0015074">
    <property type="term" value="P:DNA integration"/>
    <property type="evidence" value="ECO:0007669"/>
    <property type="project" value="InterPro"/>
</dbReference>
<evidence type="ECO:0008006" key="5">
    <source>
        <dbReference type="Google" id="ProtNLM"/>
    </source>
</evidence>
<dbReference type="GO" id="GO:0006313">
    <property type="term" value="P:DNA transposition"/>
    <property type="evidence" value="ECO:0007669"/>
    <property type="project" value="InterPro"/>
</dbReference>
<dbReference type="Pfam" id="PF01498">
    <property type="entry name" value="HTH_Tnp_Tc3_2"/>
    <property type="match status" value="1"/>
</dbReference>
<reference key="1">
    <citation type="journal article" date="2007" name="Nature">
        <title>The medaka draft genome and insights into vertebrate genome evolution.</title>
        <authorList>
            <person name="Kasahara M."/>
            <person name="Naruse K."/>
            <person name="Sasaki S."/>
            <person name="Nakatani Y."/>
            <person name="Qu W."/>
            <person name="Ahsan B."/>
            <person name="Yamada T."/>
            <person name="Nagayasu Y."/>
            <person name="Doi K."/>
            <person name="Kasai Y."/>
            <person name="Jindo T."/>
            <person name="Kobayashi D."/>
            <person name="Shimada A."/>
            <person name="Toyoda A."/>
            <person name="Kuroki Y."/>
            <person name="Fujiyama A."/>
            <person name="Sasaki T."/>
            <person name="Shimizu A."/>
            <person name="Asakawa S."/>
            <person name="Shimizu N."/>
            <person name="Hashimoto S."/>
            <person name="Yang J."/>
            <person name="Lee Y."/>
            <person name="Matsushima K."/>
            <person name="Sugano S."/>
            <person name="Sakaizumi M."/>
            <person name="Narita T."/>
            <person name="Ohishi K."/>
            <person name="Haga S."/>
            <person name="Ohta F."/>
            <person name="Nomoto H."/>
            <person name="Nogata K."/>
            <person name="Morishita T."/>
            <person name="Endo T."/>
            <person name="Shin-I T."/>
            <person name="Takeda H."/>
            <person name="Morishita S."/>
            <person name="Kohara Y."/>
        </authorList>
    </citation>
    <scope>NUCLEOTIDE SEQUENCE [LARGE SCALE GENOMIC DNA]</scope>
    <source>
        <strain>Hd-rR</strain>
    </source>
</reference>
<protein>
    <recommendedName>
        <fullName evidence="5">Transposase Tc1-like domain-containing protein</fullName>
    </recommendedName>
</protein>
<accession>A0A3P9HS77</accession>
<reference evidence="3" key="3">
    <citation type="submission" date="2025-08" db="UniProtKB">
        <authorList>
            <consortium name="Ensembl"/>
        </authorList>
    </citation>
    <scope>IDENTIFICATION</scope>
    <source>
        <strain evidence="3">HSOK</strain>
    </source>
</reference>